<dbReference type="AlphaFoldDB" id="A0A2P6QPJ1"/>
<proteinExistence type="predicted"/>
<sequence length="78" mass="8586">MSGSSIPTRGLLTELDSKLLLHCPLLLSNLNLPPNKTTRRTLAGALAVLREILVHNLVILRRKEILVLPVRRNGVLAC</sequence>
<protein>
    <submittedName>
        <fullName evidence="1">Uncharacterized protein</fullName>
    </submittedName>
</protein>
<dbReference type="EMBL" id="PDCK01000042">
    <property type="protein sequence ID" value="PRQ36096.1"/>
    <property type="molecule type" value="Genomic_DNA"/>
</dbReference>
<reference evidence="1 2" key="1">
    <citation type="journal article" date="2018" name="Nat. Genet.">
        <title>The Rosa genome provides new insights in the design of modern roses.</title>
        <authorList>
            <person name="Bendahmane M."/>
        </authorList>
    </citation>
    <scope>NUCLEOTIDE SEQUENCE [LARGE SCALE GENOMIC DNA]</scope>
    <source>
        <strain evidence="2">cv. Old Blush</strain>
    </source>
</reference>
<comment type="caution">
    <text evidence="1">The sequence shown here is derived from an EMBL/GenBank/DDBJ whole genome shotgun (WGS) entry which is preliminary data.</text>
</comment>
<evidence type="ECO:0000313" key="1">
    <source>
        <dbReference type="EMBL" id="PRQ36096.1"/>
    </source>
</evidence>
<accession>A0A2P6QPJ1</accession>
<keyword evidence="2" id="KW-1185">Reference proteome</keyword>
<evidence type="ECO:0000313" key="2">
    <source>
        <dbReference type="Proteomes" id="UP000238479"/>
    </source>
</evidence>
<dbReference type="Proteomes" id="UP000238479">
    <property type="component" value="Chromosome 4"/>
</dbReference>
<organism evidence="1 2">
    <name type="scientific">Rosa chinensis</name>
    <name type="common">China rose</name>
    <dbReference type="NCBI Taxonomy" id="74649"/>
    <lineage>
        <taxon>Eukaryota</taxon>
        <taxon>Viridiplantae</taxon>
        <taxon>Streptophyta</taxon>
        <taxon>Embryophyta</taxon>
        <taxon>Tracheophyta</taxon>
        <taxon>Spermatophyta</taxon>
        <taxon>Magnoliopsida</taxon>
        <taxon>eudicotyledons</taxon>
        <taxon>Gunneridae</taxon>
        <taxon>Pentapetalae</taxon>
        <taxon>rosids</taxon>
        <taxon>fabids</taxon>
        <taxon>Rosales</taxon>
        <taxon>Rosaceae</taxon>
        <taxon>Rosoideae</taxon>
        <taxon>Rosoideae incertae sedis</taxon>
        <taxon>Rosa</taxon>
    </lineage>
</organism>
<gene>
    <name evidence="1" type="ORF">RchiOBHm_Chr4g0387671</name>
</gene>
<dbReference type="Gramene" id="PRQ36096">
    <property type="protein sequence ID" value="PRQ36096"/>
    <property type="gene ID" value="RchiOBHm_Chr4g0387671"/>
</dbReference>
<name>A0A2P6QPJ1_ROSCH</name>